<protein>
    <submittedName>
        <fullName evidence="2">Uncharacterized protein</fullName>
    </submittedName>
</protein>
<name>A0A1X7KQ60_9MICO</name>
<evidence type="ECO:0000313" key="3">
    <source>
        <dbReference type="Proteomes" id="UP000193244"/>
    </source>
</evidence>
<accession>A0A1X7KQ60</accession>
<gene>
    <name evidence="2" type="ORF">SAMN06296010_2807</name>
</gene>
<reference evidence="3" key="1">
    <citation type="submission" date="2017-04" db="EMBL/GenBank/DDBJ databases">
        <authorList>
            <person name="Varghese N."/>
            <person name="Submissions S."/>
        </authorList>
    </citation>
    <scope>NUCLEOTIDE SEQUENCE [LARGE SCALE GENOMIC DNA]</scope>
    <source>
        <strain evidence="3">VKM Ac-2510</strain>
    </source>
</reference>
<dbReference type="EMBL" id="FXAY01000005">
    <property type="protein sequence ID" value="SMG43743.1"/>
    <property type="molecule type" value="Genomic_DNA"/>
</dbReference>
<dbReference type="Proteomes" id="UP000193244">
    <property type="component" value="Unassembled WGS sequence"/>
</dbReference>
<dbReference type="OrthoDB" id="5119330at2"/>
<keyword evidence="1" id="KW-1133">Transmembrane helix</keyword>
<evidence type="ECO:0000256" key="1">
    <source>
        <dbReference type="SAM" id="Phobius"/>
    </source>
</evidence>
<keyword evidence="3" id="KW-1185">Reference proteome</keyword>
<keyword evidence="1" id="KW-0472">Membrane</keyword>
<sequence>MRKSRLRARLAASIAVFTVGLVSIGVVATPASAADGRALPNGSSLYAISCSVDLALASIDGATAVAKRVGDGAPELEAECAEQGAWNPVTSTAYYSARRVEPAILSTIDLTTGESTSVGIFTLNGERNGIDSMAIGNDGAAYAIQDDTLYSLALDKAALTKIGTFTAPNASALLGFSVDPATGLFYAVNPRGYVFQIDVKAASATPVGRVGLRGIFSLQIDTAGVLWMQVDSSDGDSGEPTSLLESVSLSDLAGSAVSSGTVADADGPFYTTSFLFVPGPDVAAPPIIDPAPPVPTPETTPTPAPKLANSGIDAAPIAAGGALVALLGVALLVPTIRRRRTAA</sequence>
<keyword evidence="1" id="KW-0812">Transmembrane</keyword>
<evidence type="ECO:0000313" key="2">
    <source>
        <dbReference type="EMBL" id="SMG43743.1"/>
    </source>
</evidence>
<feature type="transmembrane region" description="Helical" evidence="1">
    <location>
        <begin position="314"/>
        <end position="333"/>
    </location>
</feature>
<dbReference type="SUPFAM" id="SSF63825">
    <property type="entry name" value="YWTD domain"/>
    <property type="match status" value="1"/>
</dbReference>
<organism evidence="2 3">
    <name type="scientific">Agreia pratensis</name>
    <dbReference type="NCBI Taxonomy" id="150121"/>
    <lineage>
        <taxon>Bacteria</taxon>
        <taxon>Bacillati</taxon>
        <taxon>Actinomycetota</taxon>
        <taxon>Actinomycetes</taxon>
        <taxon>Micrococcales</taxon>
        <taxon>Microbacteriaceae</taxon>
        <taxon>Agreia</taxon>
    </lineage>
</organism>
<dbReference type="RefSeq" id="WP_139824914.1">
    <property type="nucleotide sequence ID" value="NZ_FXAY01000005.1"/>
</dbReference>
<proteinExistence type="predicted"/>
<dbReference type="AlphaFoldDB" id="A0A1X7KQ60"/>